<comment type="caution">
    <text evidence="6">The sequence shown here is derived from an EMBL/GenBank/DDBJ whole genome shotgun (WGS) entry which is preliminary data.</text>
</comment>
<dbReference type="GO" id="GO:0070181">
    <property type="term" value="F:small ribosomal subunit rRNA binding"/>
    <property type="evidence" value="ECO:0007669"/>
    <property type="project" value="TreeGrafter"/>
</dbReference>
<keyword evidence="3 4" id="KW-0687">Ribonucleoprotein</keyword>
<evidence type="ECO:0000256" key="1">
    <source>
        <dbReference type="ARBA" id="ARBA00005589"/>
    </source>
</evidence>
<dbReference type="HAMAP" id="MF_00270">
    <property type="entry name" value="Ribosomal_bS18"/>
    <property type="match status" value="1"/>
</dbReference>
<dbReference type="Proteomes" id="UP000234145">
    <property type="component" value="Unassembled WGS sequence"/>
</dbReference>
<dbReference type="PANTHER" id="PTHR13479:SF40">
    <property type="entry name" value="SMALL RIBOSOMAL SUBUNIT PROTEIN BS18M"/>
    <property type="match status" value="1"/>
</dbReference>
<keyword evidence="4" id="KW-0694">RNA-binding</keyword>
<evidence type="ECO:0000256" key="5">
    <source>
        <dbReference type="RuleBase" id="RU003910"/>
    </source>
</evidence>
<name>A0A2H9PB72_9BACT</name>
<dbReference type="SUPFAM" id="SSF46911">
    <property type="entry name" value="Ribosomal protein S18"/>
    <property type="match status" value="1"/>
</dbReference>
<dbReference type="PRINTS" id="PR00974">
    <property type="entry name" value="RIBOSOMALS18"/>
</dbReference>
<dbReference type="Pfam" id="PF01084">
    <property type="entry name" value="Ribosomal_S18"/>
    <property type="match status" value="1"/>
</dbReference>
<evidence type="ECO:0000256" key="4">
    <source>
        <dbReference type="HAMAP-Rule" id="MF_00270"/>
    </source>
</evidence>
<protein>
    <recommendedName>
        <fullName evidence="4">Small ribosomal subunit protein bS18</fullName>
    </recommendedName>
</protein>
<dbReference type="EMBL" id="PFMS01000067">
    <property type="protein sequence ID" value="PIZ15912.1"/>
    <property type="molecule type" value="Genomic_DNA"/>
</dbReference>
<dbReference type="GO" id="GO:0003735">
    <property type="term" value="F:structural constituent of ribosome"/>
    <property type="evidence" value="ECO:0007669"/>
    <property type="project" value="InterPro"/>
</dbReference>
<proteinExistence type="inferred from homology"/>
<evidence type="ECO:0000313" key="7">
    <source>
        <dbReference type="Proteomes" id="UP000234145"/>
    </source>
</evidence>
<accession>A0A2H9PB72</accession>
<gene>
    <name evidence="4 6" type="primary">rpsR</name>
    <name evidence="6" type="ORF">COY51_03990</name>
</gene>
<evidence type="ECO:0000256" key="2">
    <source>
        <dbReference type="ARBA" id="ARBA00022980"/>
    </source>
</evidence>
<dbReference type="GO" id="GO:0006412">
    <property type="term" value="P:translation"/>
    <property type="evidence" value="ECO:0007669"/>
    <property type="project" value="UniProtKB-UniRule"/>
</dbReference>
<dbReference type="GO" id="GO:0022627">
    <property type="term" value="C:cytosolic small ribosomal subunit"/>
    <property type="evidence" value="ECO:0007669"/>
    <property type="project" value="TreeGrafter"/>
</dbReference>
<dbReference type="InterPro" id="IPR036870">
    <property type="entry name" value="Ribosomal_bS18_sf"/>
</dbReference>
<keyword evidence="4" id="KW-0699">rRNA-binding</keyword>
<comment type="similarity">
    <text evidence="1 4 5">Belongs to the bacterial ribosomal protein bS18 family.</text>
</comment>
<evidence type="ECO:0000256" key="3">
    <source>
        <dbReference type="ARBA" id="ARBA00023274"/>
    </source>
</evidence>
<keyword evidence="2 4" id="KW-0689">Ribosomal protein</keyword>
<reference evidence="7" key="1">
    <citation type="submission" date="2017-09" db="EMBL/GenBank/DDBJ databases">
        <title>Depth-based differentiation of microbial function through sediment-hosted aquifers and enrichment of novel symbionts in the deep terrestrial subsurface.</title>
        <authorList>
            <person name="Probst A.J."/>
            <person name="Ladd B."/>
            <person name="Jarett J.K."/>
            <person name="Geller-Mcgrath D.E."/>
            <person name="Sieber C.M.K."/>
            <person name="Emerson J.B."/>
            <person name="Anantharaman K."/>
            <person name="Thomas B.C."/>
            <person name="Malmstrom R."/>
            <person name="Stieglmeier M."/>
            <person name="Klingl A."/>
            <person name="Woyke T."/>
            <person name="Ryan C.M."/>
            <person name="Banfield J.F."/>
        </authorList>
    </citation>
    <scope>NUCLEOTIDE SEQUENCE [LARGE SCALE GENOMIC DNA]</scope>
</reference>
<dbReference type="PANTHER" id="PTHR13479">
    <property type="entry name" value="30S RIBOSOMAL PROTEIN S18"/>
    <property type="match status" value="1"/>
</dbReference>
<dbReference type="InterPro" id="IPR001648">
    <property type="entry name" value="Ribosomal_bS18"/>
</dbReference>
<sequence length="89" mass="10618">MERREGRQQEKKKFIPMRMRKFIKKKCRFCKQKIDSIDYKDINLLRRHTTPSAKILGGRISGNCARHQALLSRAIKRARYLALLPYTIK</sequence>
<dbReference type="NCBIfam" id="TIGR00165">
    <property type="entry name" value="S18"/>
    <property type="match status" value="1"/>
</dbReference>
<dbReference type="AlphaFoldDB" id="A0A2H9PB72"/>
<comment type="subunit">
    <text evidence="4">Part of the 30S ribosomal subunit. Forms a tight heterodimer with protein bS6.</text>
</comment>
<evidence type="ECO:0000313" key="6">
    <source>
        <dbReference type="EMBL" id="PIZ15912.1"/>
    </source>
</evidence>
<organism evidence="6 7">
    <name type="scientific">Candidatus Desantisbacteria bacterium CG_4_10_14_0_8_um_filter_39_17</name>
    <dbReference type="NCBI Taxonomy" id="1974542"/>
    <lineage>
        <taxon>Bacteria</taxon>
        <taxon>Candidatus Desantisiibacteriota</taxon>
    </lineage>
</organism>
<comment type="function">
    <text evidence="4">Binds as a heterodimer with protein bS6 to the central domain of the 16S rRNA, where it helps stabilize the platform of the 30S subunit.</text>
</comment>
<dbReference type="Gene3D" id="4.10.640.10">
    <property type="entry name" value="Ribosomal protein S18"/>
    <property type="match status" value="1"/>
</dbReference>